<comment type="caution">
    <text evidence="2">The sequence shown here is derived from an EMBL/GenBank/DDBJ whole genome shotgun (WGS) entry which is preliminary data.</text>
</comment>
<gene>
    <name evidence="2" type="ORF">C0Q70_11105</name>
</gene>
<dbReference type="Proteomes" id="UP000245119">
    <property type="component" value="Linkage Group LG6"/>
</dbReference>
<evidence type="ECO:0000256" key="1">
    <source>
        <dbReference type="SAM" id="MobiDB-lite"/>
    </source>
</evidence>
<feature type="compositionally biased region" description="Polar residues" evidence="1">
    <location>
        <begin position="427"/>
        <end position="447"/>
    </location>
</feature>
<dbReference type="CDD" id="cd22823">
    <property type="entry name" value="Gal_Rha_Lectin"/>
    <property type="match status" value="1"/>
</dbReference>
<evidence type="ECO:0000313" key="2">
    <source>
        <dbReference type="EMBL" id="PVD28517.1"/>
    </source>
</evidence>
<sequence length="623" mass="68092">MSKACPRDSQCGTHLLNCEPDGVVKVKDAIHGFKSSEQQPFCLAGTSDLCGEGKEVDNCCKYENGTDCLQASCTSYSLGVTPPPISDLDLLHDSCQGKGHCLFRSERANDGPCDSSEGYTPYSAVAYECINRSLLLDPVKNKSAATGSDIHIFYPGRYGNHRLTESSANTQRLQRLLSSPAANESSSSDDNGTMQDFLSRRMRYRCLVTGSWNLHMGLSREDDQGESELAVQVVYLRLVGTRGCTKVTVLDQKQQSIFSCRPGLVTTVSGRQLKKMRAPLEVHIELAASIWEDDFLWLQFQSINDDPISIKCNFDVEEKPMSTSAATVTDNAVDWTTVITGLSVTGTLICVCLVLGGCFFMHRCAVLRFCQQQVGRLYIKRSLSGFGKYDVSHRPPRSDVCQNPRREAPSPSVQNPPFCHRAGRGTTEGSVTAPSQSNDVHGSSSMYVQPARPPASAANSILASPGSDLRSTISDTREESLNSAPHPAMTSHRASEAVQVVLYDETPQLDDLDDDPELEVVVTAHARRTEEDEDEGSSIDSTVFDFDSICGPGEPPSTHAPDTSGDYETYLNYDSHLSPSDDDLLANTEGCELEPHPRPTWPCPLVKRTSSLGDHDWLLSPGR</sequence>
<accession>A0A2T7P523</accession>
<proteinExistence type="predicted"/>
<feature type="region of interest" description="Disordered" evidence="1">
    <location>
        <begin position="574"/>
        <end position="603"/>
    </location>
</feature>
<organism evidence="2 3">
    <name type="scientific">Pomacea canaliculata</name>
    <name type="common">Golden apple snail</name>
    <dbReference type="NCBI Taxonomy" id="400727"/>
    <lineage>
        <taxon>Eukaryota</taxon>
        <taxon>Metazoa</taxon>
        <taxon>Spiralia</taxon>
        <taxon>Lophotrochozoa</taxon>
        <taxon>Mollusca</taxon>
        <taxon>Gastropoda</taxon>
        <taxon>Caenogastropoda</taxon>
        <taxon>Architaenioglossa</taxon>
        <taxon>Ampullarioidea</taxon>
        <taxon>Ampullariidae</taxon>
        <taxon>Pomacea</taxon>
    </lineage>
</organism>
<evidence type="ECO:0000313" key="3">
    <source>
        <dbReference type="Proteomes" id="UP000245119"/>
    </source>
</evidence>
<feature type="region of interest" description="Disordered" evidence="1">
    <location>
        <begin position="389"/>
        <end position="493"/>
    </location>
</feature>
<dbReference type="EMBL" id="PZQS01000006">
    <property type="protein sequence ID" value="PVD28517.1"/>
    <property type="molecule type" value="Genomic_DNA"/>
</dbReference>
<name>A0A2T7P523_POMCA</name>
<reference evidence="2 3" key="1">
    <citation type="submission" date="2018-04" db="EMBL/GenBank/DDBJ databases">
        <title>The genome of golden apple snail Pomacea canaliculata provides insight into stress tolerance and invasive adaptation.</title>
        <authorList>
            <person name="Liu C."/>
            <person name="Liu B."/>
            <person name="Ren Y."/>
            <person name="Zhang Y."/>
            <person name="Wang H."/>
            <person name="Li S."/>
            <person name="Jiang F."/>
            <person name="Yin L."/>
            <person name="Zhang G."/>
            <person name="Qian W."/>
            <person name="Fan W."/>
        </authorList>
    </citation>
    <scope>NUCLEOTIDE SEQUENCE [LARGE SCALE GENOMIC DNA]</scope>
    <source>
        <strain evidence="2">SZHN2017</strain>
        <tissue evidence="2">Muscle</tissue>
    </source>
</reference>
<dbReference type="AlphaFoldDB" id="A0A2T7P523"/>
<keyword evidence="3" id="KW-1185">Reference proteome</keyword>
<protein>
    <submittedName>
        <fullName evidence="2">Uncharacterized protein</fullName>
    </submittedName>
</protein>